<sequence>MQRRAYLPLTILLVGSLLFSGCTSRYGEQKTKVNYYPQCYEPVAQLRQDENSTGKSTAAGAAGGALLGALIGGLATGKVQGALAGAVAGGAAGAVGGNIYGKSQERQRDADYLAQYNRQMGADAASMNRATAAAKVATKCYDQQFKLAVDQYKAGQLTRFDLQDRYNEIRSGLEETAFILKDTSAAMAQKDSEYERVLAGESAKEQPVASSPASGSKKSKPVAKQATLSPQASEWKSSRNDLENTRTDVDARMNSYEQTVNNLLG</sequence>
<gene>
    <name evidence="3" type="ORF">KL86DES1_10347</name>
</gene>
<dbReference type="EMBL" id="FMJC01000001">
    <property type="protein sequence ID" value="SCM70343.1"/>
    <property type="molecule type" value="Genomic_DNA"/>
</dbReference>
<organism evidence="3">
    <name type="scientific">uncultured Desulfovibrio sp</name>
    <dbReference type="NCBI Taxonomy" id="167968"/>
    <lineage>
        <taxon>Bacteria</taxon>
        <taxon>Pseudomonadati</taxon>
        <taxon>Thermodesulfobacteriota</taxon>
        <taxon>Desulfovibrionia</taxon>
        <taxon>Desulfovibrionales</taxon>
        <taxon>Desulfovibrionaceae</taxon>
        <taxon>Desulfovibrio</taxon>
        <taxon>environmental samples</taxon>
    </lineage>
</organism>
<feature type="compositionally biased region" description="Polar residues" evidence="1">
    <location>
        <begin position="255"/>
        <end position="265"/>
    </location>
</feature>
<evidence type="ECO:0000259" key="2">
    <source>
        <dbReference type="Pfam" id="PF13488"/>
    </source>
</evidence>
<feature type="region of interest" description="Disordered" evidence="1">
    <location>
        <begin position="197"/>
        <end position="265"/>
    </location>
</feature>
<dbReference type="Pfam" id="PF13488">
    <property type="entry name" value="Gly-zipper_Omp"/>
    <property type="match status" value="1"/>
</dbReference>
<dbReference type="RefSeq" id="WP_179979256.1">
    <property type="nucleotide sequence ID" value="NZ_LT608333.1"/>
</dbReference>
<reference evidence="3" key="1">
    <citation type="submission" date="2016-08" db="EMBL/GenBank/DDBJ databases">
        <authorList>
            <person name="Seilhamer J.J."/>
        </authorList>
    </citation>
    <scope>NUCLEOTIDE SEQUENCE</scope>
    <source>
        <strain evidence="3">86-1</strain>
    </source>
</reference>
<name>A0A212KYJ9_9BACT</name>
<dbReference type="InterPro" id="IPR039567">
    <property type="entry name" value="Gly-zipper"/>
</dbReference>
<feature type="compositionally biased region" description="Low complexity" evidence="1">
    <location>
        <begin position="207"/>
        <end position="216"/>
    </location>
</feature>
<feature type="compositionally biased region" description="Basic and acidic residues" evidence="1">
    <location>
        <begin position="236"/>
        <end position="251"/>
    </location>
</feature>
<accession>A0A212KYJ9</accession>
<feature type="domain" description="Glycine zipper" evidence="2">
    <location>
        <begin position="60"/>
        <end position="98"/>
    </location>
</feature>
<dbReference type="AlphaFoldDB" id="A0A212KYJ9"/>
<dbReference type="PROSITE" id="PS51257">
    <property type="entry name" value="PROKAR_LIPOPROTEIN"/>
    <property type="match status" value="1"/>
</dbReference>
<evidence type="ECO:0000256" key="1">
    <source>
        <dbReference type="SAM" id="MobiDB-lite"/>
    </source>
</evidence>
<protein>
    <submittedName>
        <fullName evidence="3">17 kDa surface antigen</fullName>
    </submittedName>
</protein>
<evidence type="ECO:0000313" key="3">
    <source>
        <dbReference type="EMBL" id="SCM70343.1"/>
    </source>
</evidence>
<proteinExistence type="predicted"/>
<feature type="compositionally biased region" description="Polar residues" evidence="1">
    <location>
        <begin position="226"/>
        <end position="235"/>
    </location>
</feature>